<dbReference type="Proteomes" id="UP000461595">
    <property type="component" value="Unassembled WGS sequence"/>
</dbReference>
<gene>
    <name evidence="1" type="ORF">E5983_07955</name>
</gene>
<accession>A0A7X3KCS1</accession>
<dbReference type="OrthoDB" id="2227349at2"/>
<proteinExistence type="predicted"/>
<protein>
    <submittedName>
        <fullName evidence="1">Uncharacterized protein</fullName>
    </submittedName>
</protein>
<reference evidence="1 2" key="1">
    <citation type="submission" date="2019-12" db="EMBL/GenBank/DDBJ databases">
        <title>Microbes associate with the intestines of laboratory mice.</title>
        <authorList>
            <person name="Navarre W."/>
            <person name="Wong E."/>
        </authorList>
    </citation>
    <scope>NUCLEOTIDE SEQUENCE [LARGE SCALE GENOMIC DNA]</scope>
    <source>
        <strain evidence="1 2">NM51_B2-22</strain>
    </source>
</reference>
<organism evidence="1 2">
    <name type="scientific">Streptococcus danieliae</name>
    <dbReference type="NCBI Taxonomy" id="747656"/>
    <lineage>
        <taxon>Bacteria</taxon>
        <taxon>Bacillati</taxon>
        <taxon>Bacillota</taxon>
        <taxon>Bacilli</taxon>
        <taxon>Lactobacillales</taxon>
        <taxon>Streptococcaceae</taxon>
        <taxon>Streptococcus</taxon>
    </lineage>
</organism>
<dbReference type="RefSeq" id="WP_160333325.1">
    <property type="nucleotide sequence ID" value="NZ_WSRS01000087.1"/>
</dbReference>
<dbReference type="EMBL" id="WSRS01000087">
    <property type="protein sequence ID" value="MVX59559.1"/>
    <property type="molecule type" value="Genomic_DNA"/>
</dbReference>
<evidence type="ECO:0000313" key="1">
    <source>
        <dbReference type="EMBL" id="MVX59559.1"/>
    </source>
</evidence>
<name>A0A7X3KCS1_9STRE</name>
<evidence type="ECO:0000313" key="2">
    <source>
        <dbReference type="Proteomes" id="UP000461595"/>
    </source>
</evidence>
<sequence length="85" mass="9759">MLYFPGISEADFDETAPWLVVKTDDLDRMVLFAGQGGNSGLELELNFQEDVEQFKTFVLGELIQLPPTLFRDPEEMDDSMEYESF</sequence>
<comment type="caution">
    <text evidence="1">The sequence shown here is derived from an EMBL/GenBank/DDBJ whole genome shotgun (WGS) entry which is preliminary data.</text>
</comment>
<dbReference type="AlphaFoldDB" id="A0A7X3KCS1"/>